<name>A0ABY7T5N7_9SPHI</name>
<evidence type="ECO:0000313" key="2">
    <source>
        <dbReference type="EMBL" id="WCT11022.1"/>
    </source>
</evidence>
<dbReference type="RefSeq" id="WP_273629209.1">
    <property type="nucleotide sequence ID" value="NZ_CP117167.1"/>
</dbReference>
<dbReference type="InterPro" id="IPR007421">
    <property type="entry name" value="Schlafen_AlbA_2_dom"/>
</dbReference>
<keyword evidence="2" id="KW-0067">ATP-binding</keyword>
<evidence type="ECO:0000259" key="1">
    <source>
        <dbReference type="Pfam" id="PF04326"/>
    </source>
</evidence>
<dbReference type="Gene3D" id="3.30.950.30">
    <property type="entry name" value="Schlafen, AAA domain"/>
    <property type="match status" value="1"/>
</dbReference>
<evidence type="ECO:0000313" key="3">
    <source>
        <dbReference type="Proteomes" id="UP001216139"/>
    </source>
</evidence>
<dbReference type="InterPro" id="IPR038461">
    <property type="entry name" value="Schlafen_AlbA_2_dom_sf"/>
</dbReference>
<feature type="domain" description="Schlafen AlbA-2" evidence="1">
    <location>
        <begin position="18"/>
        <end position="139"/>
    </location>
</feature>
<dbReference type="Pfam" id="PF04326">
    <property type="entry name" value="SLFN_AlbA_2"/>
    <property type="match status" value="1"/>
</dbReference>
<proteinExistence type="predicted"/>
<keyword evidence="2" id="KW-0547">Nucleotide-binding</keyword>
<accession>A0ABY7T5N7</accession>
<gene>
    <name evidence="2" type="ORF">PQO05_19990</name>
</gene>
<organism evidence="2 3">
    <name type="scientific">Mucilaginibacter jinjuensis</name>
    <dbReference type="NCBI Taxonomy" id="1176721"/>
    <lineage>
        <taxon>Bacteria</taxon>
        <taxon>Pseudomonadati</taxon>
        <taxon>Bacteroidota</taxon>
        <taxon>Sphingobacteriia</taxon>
        <taxon>Sphingobacteriales</taxon>
        <taxon>Sphingobacteriaceae</taxon>
        <taxon>Mucilaginibacter</taxon>
    </lineage>
</organism>
<dbReference type="Proteomes" id="UP001216139">
    <property type="component" value="Chromosome"/>
</dbReference>
<reference evidence="2 3" key="1">
    <citation type="submission" date="2023-02" db="EMBL/GenBank/DDBJ databases">
        <title>Genome sequence of Mucilaginibacter jinjuensis strain KACC 16571.</title>
        <authorList>
            <person name="Kim S."/>
            <person name="Heo J."/>
            <person name="Kwon S.-W."/>
        </authorList>
    </citation>
    <scope>NUCLEOTIDE SEQUENCE [LARGE SCALE GENOMIC DNA]</scope>
    <source>
        <strain evidence="2 3">KACC 16571</strain>
    </source>
</reference>
<dbReference type="EMBL" id="CP117167">
    <property type="protein sequence ID" value="WCT11022.1"/>
    <property type="molecule type" value="Genomic_DNA"/>
</dbReference>
<dbReference type="GO" id="GO:0005524">
    <property type="term" value="F:ATP binding"/>
    <property type="evidence" value="ECO:0007669"/>
    <property type="project" value="UniProtKB-KW"/>
</dbReference>
<keyword evidence="3" id="KW-1185">Reference proteome</keyword>
<sequence length="312" mass="35766">MMFDHNYLLQLIADSVEENPELEYKAAGALQRDDKKVMEITKDVSSLANSNGGVLIYGIAENQNNKRFPEKIDPVDCKSISKEWLEQVINGKIRPRIHGLKIHVVAIPGNPDQVVYILEIPKGETAHQADDKKYYRRHNFMVEPLYDHEIRDIMGRQNSPKIMVDFEIVKIEDYIQVVGGKKFFHYFLNVYAQNVGRLYAKYINVTLTVPKRCVNLQKYEGQNEALTQLQLDNKVRDLVEPNAERYYQGPIAKPKQYGPARHEPLLPGMRTAIGQIPIHEYSTDSGNTISWTLYADNAEPTAGEVEFCDVKR</sequence>
<protein>
    <submittedName>
        <fullName evidence="2">ATP-binding protein</fullName>
    </submittedName>
</protein>